<dbReference type="EMBL" id="QWGA01000007">
    <property type="protein sequence ID" value="RIJ29210.1"/>
    <property type="molecule type" value="Genomic_DNA"/>
</dbReference>
<dbReference type="Pfam" id="PF00149">
    <property type="entry name" value="Metallophos"/>
    <property type="match status" value="1"/>
</dbReference>
<dbReference type="InterPro" id="IPR004843">
    <property type="entry name" value="Calcineurin-like_PHP"/>
</dbReference>
<name>A0A399RCJ8_9PROT</name>
<dbReference type="PANTHER" id="PTHR42850">
    <property type="entry name" value="METALLOPHOSPHOESTERASE"/>
    <property type="match status" value="1"/>
</dbReference>
<dbReference type="GO" id="GO:0110154">
    <property type="term" value="P:RNA decapping"/>
    <property type="evidence" value="ECO:0007669"/>
    <property type="project" value="TreeGrafter"/>
</dbReference>
<dbReference type="InterPro" id="IPR050126">
    <property type="entry name" value="Ap4A_hydrolase"/>
</dbReference>
<dbReference type="GO" id="GO:0008803">
    <property type="term" value="F:bis(5'-nucleosyl)-tetraphosphatase (symmetrical) activity"/>
    <property type="evidence" value="ECO:0007669"/>
    <property type="project" value="TreeGrafter"/>
</dbReference>
<reference evidence="3 4" key="1">
    <citation type="submission" date="2018-08" db="EMBL/GenBank/DDBJ databases">
        <title>Henriciella mobilis sp. nov., isolated from seawater.</title>
        <authorList>
            <person name="Cheng H."/>
            <person name="Wu Y.-H."/>
            <person name="Xu X.-W."/>
            <person name="Guo L.-L."/>
        </authorList>
    </citation>
    <scope>NUCLEOTIDE SEQUENCE [LARGE SCALE GENOMIC DNA]</scope>
    <source>
        <strain evidence="3 4">CCUG67844</strain>
    </source>
</reference>
<dbReference type="GO" id="GO:0016791">
    <property type="term" value="F:phosphatase activity"/>
    <property type="evidence" value="ECO:0007669"/>
    <property type="project" value="TreeGrafter"/>
</dbReference>
<dbReference type="GO" id="GO:0005737">
    <property type="term" value="C:cytoplasm"/>
    <property type="evidence" value="ECO:0007669"/>
    <property type="project" value="TreeGrafter"/>
</dbReference>
<dbReference type="CDD" id="cd00144">
    <property type="entry name" value="MPP_PPP_family"/>
    <property type="match status" value="1"/>
</dbReference>
<evidence type="ECO:0000259" key="2">
    <source>
        <dbReference type="Pfam" id="PF00149"/>
    </source>
</evidence>
<protein>
    <submittedName>
        <fullName evidence="3">Serine/threonine protein phosphatase</fullName>
    </submittedName>
</protein>
<organism evidence="3 4">
    <name type="scientific">Henriciella algicola</name>
    <dbReference type="NCBI Taxonomy" id="1608422"/>
    <lineage>
        <taxon>Bacteria</taxon>
        <taxon>Pseudomonadati</taxon>
        <taxon>Pseudomonadota</taxon>
        <taxon>Alphaproteobacteria</taxon>
        <taxon>Hyphomonadales</taxon>
        <taxon>Hyphomonadaceae</taxon>
        <taxon>Henriciella</taxon>
    </lineage>
</organism>
<feature type="region of interest" description="Disordered" evidence="1">
    <location>
        <begin position="1"/>
        <end position="24"/>
    </location>
</feature>
<gene>
    <name evidence="3" type="ORF">D1222_12730</name>
</gene>
<dbReference type="PANTHER" id="PTHR42850:SF4">
    <property type="entry name" value="ZINC-DEPENDENT ENDOPOLYPHOSPHATASE"/>
    <property type="match status" value="1"/>
</dbReference>
<proteinExistence type="predicted"/>
<accession>A0A399RCJ8</accession>
<feature type="domain" description="Calcineurin-like phosphoesterase" evidence="2">
    <location>
        <begin position="26"/>
        <end position="217"/>
    </location>
</feature>
<dbReference type="Gene3D" id="3.60.21.10">
    <property type="match status" value="1"/>
</dbReference>
<evidence type="ECO:0000256" key="1">
    <source>
        <dbReference type="SAM" id="MobiDB-lite"/>
    </source>
</evidence>
<dbReference type="OrthoDB" id="9807890at2"/>
<evidence type="ECO:0000313" key="3">
    <source>
        <dbReference type="EMBL" id="RIJ29210.1"/>
    </source>
</evidence>
<dbReference type="Proteomes" id="UP000265845">
    <property type="component" value="Unassembled WGS sequence"/>
</dbReference>
<keyword evidence="4" id="KW-1185">Reference proteome</keyword>
<dbReference type="SUPFAM" id="SSF56300">
    <property type="entry name" value="Metallo-dependent phosphatases"/>
    <property type="match status" value="1"/>
</dbReference>
<dbReference type="RefSeq" id="WP_119454624.1">
    <property type="nucleotide sequence ID" value="NZ_QWGA01000007.1"/>
</dbReference>
<dbReference type="AlphaFoldDB" id="A0A399RCJ8"/>
<comment type="caution">
    <text evidence="3">The sequence shown here is derived from an EMBL/GenBank/DDBJ whole genome shotgun (WGS) entry which is preliminary data.</text>
</comment>
<dbReference type="InterPro" id="IPR029052">
    <property type="entry name" value="Metallo-depent_PP-like"/>
</dbReference>
<evidence type="ECO:0000313" key="4">
    <source>
        <dbReference type="Proteomes" id="UP000265845"/>
    </source>
</evidence>
<sequence>MFRLFSRPGKSTSEPKAASTPPGKRAYAIGDIHGRLDLLEQLLARIEEDLSKRPPKQTHLVFLGDLIDRGPQSKGVIELLIDYRPADLKCHFLMGNHEDALLRALKGERKQLREWLHHGGDTTAESYGVDIAYVQTLGEEALEHALLSAIPNSHIRFLSGFLDSVEFGDYLLVHAGIRPGLSIAEQSSTDMRWIRREFLDSEADHGKVIVHGHTVEDEITHRPNRIGLDTGAYKTGVLSAVRLEDEVVETIQVREKCATPT</sequence>